<sequence>MKDIITAVSPTHATQILQLKEARATDDDLQPLLAEAITHSYFQEGGTTRKVLRADFTDVVWLDISF</sequence>
<organism evidence="1 2">
    <name type="scientific">Streptomyces caelestis</name>
    <dbReference type="NCBI Taxonomy" id="36816"/>
    <lineage>
        <taxon>Bacteria</taxon>
        <taxon>Bacillati</taxon>
        <taxon>Actinomycetota</taxon>
        <taxon>Actinomycetes</taxon>
        <taxon>Kitasatosporales</taxon>
        <taxon>Streptomycetaceae</taxon>
        <taxon>Streptomyces</taxon>
    </lineage>
</organism>
<dbReference type="AlphaFoldDB" id="A0A7W9HE04"/>
<proteinExistence type="predicted"/>
<dbReference type="Proteomes" id="UP000590647">
    <property type="component" value="Unassembled WGS sequence"/>
</dbReference>
<gene>
    <name evidence="1" type="ORF">HDA41_008162</name>
</gene>
<accession>A0A7W9HE04</accession>
<name>A0A7W9HE04_9ACTN</name>
<evidence type="ECO:0000313" key="2">
    <source>
        <dbReference type="Proteomes" id="UP000590647"/>
    </source>
</evidence>
<dbReference type="RefSeq" id="WP_184992975.1">
    <property type="nucleotide sequence ID" value="NZ_JACHNE010000001.1"/>
</dbReference>
<evidence type="ECO:0000313" key="1">
    <source>
        <dbReference type="EMBL" id="MBB5800198.1"/>
    </source>
</evidence>
<keyword evidence="2" id="KW-1185">Reference proteome</keyword>
<dbReference type="EMBL" id="JACHNE010000001">
    <property type="protein sequence ID" value="MBB5800198.1"/>
    <property type="molecule type" value="Genomic_DNA"/>
</dbReference>
<reference evidence="1 2" key="1">
    <citation type="submission" date="2020-08" db="EMBL/GenBank/DDBJ databases">
        <title>Sequencing the genomes of 1000 actinobacteria strains.</title>
        <authorList>
            <person name="Klenk H.-P."/>
        </authorList>
    </citation>
    <scope>NUCLEOTIDE SEQUENCE [LARGE SCALE GENOMIC DNA]</scope>
    <source>
        <strain evidence="1 2">DSM 40084</strain>
    </source>
</reference>
<comment type="caution">
    <text evidence="1">The sequence shown here is derived from an EMBL/GenBank/DDBJ whole genome shotgun (WGS) entry which is preliminary data.</text>
</comment>
<protein>
    <submittedName>
        <fullName evidence="1">Uncharacterized protein</fullName>
    </submittedName>
</protein>